<organism evidence="3 4">
    <name type="scientific">Phlebotomus papatasi</name>
    <name type="common">Sandfly</name>
    <dbReference type="NCBI Taxonomy" id="29031"/>
    <lineage>
        <taxon>Eukaryota</taxon>
        <taxon>Metazoa</taxon>
        <taxon>Ecdysozoa</taxon>
        <taxon>Arthropoda</taxon>
        <taxon>Hexapoda</taxon>
        <taxon>Insecta</taxon>
        <taxon>Pterygota</taxon>
        <taxon>Neoptera</taxon>
        <taxon>Endopterygota</taxon>
        <taxon>Diptera</taxon>
        <taxon>Nematocera</taxon>
        <taxon>Psychodoidea</taxon>
        <taxon>Psychodidae</taxon>
        <taxon>Phlebotomus</taxon>
        <taxon>Phlebotomus</taxon>
    </lineage>
</organism>
<keyword evidence="2" id="KW-0732">Signal</keyword>
<feature type="region of interest" description="Disordered" evidence="1">
    <location>
        <begin position="62"/>
        <end position="81"/>
    </location>
</feature>
<dbReference type="EnsemblMetazoa" id="PPAI008837-RA">
    <property type="protein sequence ID" value="PPAI008837-PA"/>
    <property type="gene ID" value="PPAI008837"/>
</dbReference>
<dbReference type="AlphaFoldDB" id="A0A1B0DKP3"/>
<dbReference type="Proteomes" id="UP000092462">
    <property type="component" value="Unassembled WGS sequence"/>
</dbReference>
<evidence type="ECO:0000313" key="4">
    <source>
        <dbReference type="Proteomes" id="UP000092462"/>
    </source>
</evidence>
<dbReference type="VEuPathDB" id="VectorBase:PPAI008837"/>
<accession>A0A1B0DKP3</accession>
<protein>
    <submittedName>
        <fullName evidence="3">Uncharacterized protein</fullName>
    </submittedName>
</protein>
<feature type="compositionally biased region" description="Polar residues" evidence="1">
    <location>
        <begin position="71"/>
        <end position="81"/>
    </location>
</feature>
<sequence length="81" mass="9385">MTHLMFRRGGIFTVILVFCHGTHVQRKSVRERNISIDEPKWYTKIGRREFVWNKELFQNQQPRLGGVPGDTRTTAASRAGV</sequence>
<keyword evidence="4" id="KW-1185">Reference proteome</keyword>
<evidence type="ECO:0000256" key="2">
    <source>
        <dbReference type="SAM" id="SignalP"/>
    </source>
</evidence>
<name>A0A1B0DKP3_PHLPP</name>
<proteinExistence type="predicted"/>
<evidence type="ECO:0000256" key="1">
    <source>
        <dbReference type="SAM" id="MobiDB-lite"/>
    </source>
</evidence>
<feature type="chain" id="PRO_5043713812" evidence="2">
    <location>
        <begin position="22"/>
        <end position="81"/>
    </location>
</feature>
<reference evidence="3" key="1">
    <citation type="submission" date="2022-08" db="UniProtKB">
        <authorList>
            <consortium name="EnsemblMetazoa"/>
        </authorList>
    </citation>
    <scope>IDENTIFICATION</scope>
    <source>
        <strain evidence="3">Israel</strain>
    </source>
</reference>
<feature type="signal peptide" evidence="2">
    <location>
        <begin position="1"/>
        <end position="21"/>
    </location>
</feature>
<evidence type="ECO:0000313" key="3">
    <source>
        <dbReference type="EnsemblMetazoa" id="PPAI008837-PA"/>
    </source>
</evidence>
<dbReference type="EMBL" id="AJVK01068139">
    <property type="status" value="NOT_ANNOTATED_CDS"/>
    <property type="molecule type" value="Genomic_DNA"/>
</dbReference>